<dbReference type="InterPro" id="IPR002182">
    <property type="entry name" value="NB-ARC"/>
</dbReference>
<keyword evidence="1" id="KW-0611">Plant defense</keyword>
<organism evidence="3 4">
    <name type="scientific">Datura stramonium</name>
    <name type="common">Jimsonweed</name>
    <name type="synonym">Common thornapple</name>
    <dbReference type="NCBI Taxonomy" id="4076"/>
    <lineage>
        <taxon>Eukaryota</taxon>
        <taxon>Viridiplantae</taxon>
        <taxon>Streptophyta</taxon>
        <taxon>Embryophyta</taxon>
        <taxon>Tracheophyta</taxon>
        <taxon>Spermatophyta</taxon>
        <taxon>Magnoliopsida</taxon>
        <taxon>eudicotyledons</taxon>
        <taxon>Gunneridae</taxon>
        <taxon>Pentapetalae</taxon>
        <taxon>asterids</taxon>
        <taxon>lamiids</taxon>
        <taxon>Solanales</taxon>
        <taxon>Solanaceae</taxon>
        <taxon>Solanoideae</taxon>
        <taxon>Datureae</taxon>
        <taxon>Datura</taxon>
    </lineage>
</organism>
<gene>
    <name evidence="3" type="ORF">HAX54_014606</name>
</gene>
<accession>A0ABS8RYU2</accession>
<comment type="caution">
    <text evidence="3">The sequence shown here is derived from an EMBL/GenBank/DDBJ whole genome shotgun (WGS) entry which is preliminary data.</text>
</comment>
<evidence type="ECO:0000313" key="3">
    <source>
        <dbReference type="EMBL" id="MCD7451996.1"/>
    </source>
</evidence>
<sequence>MEGEGKTTLAKHIHIRLLEETHYRVHWVTVSLEFSIKRLQGDLAKIMNLDLENDEDEHRRAAKLNRAFRERKNMLQYWMMSLTDCQEILKVEELNTDDAWELFRKNSLGYEIVLSPSIKTIVKSMAGRCEGLSVRLITLG</sequence>
<dbReference type="PANTHER" id="PTHR33463">
    <property type="entry name" value="NB-ARC DOMAIN-CONTAINING PROTEIN-RELATED"/>
    <property type="match status" value="1"/>
</dbReference>
<dbReference type="Proteomes" id="UP000823775">
    <property type="component" value="Unassembled WGS sequence"/>
</dbReference>
<evidence type="ECO:0000259" key="2">
    <source>
        <dbReference type="Pfam" id="PF00931"/>
    </source>
</evidence>
<feature type="domain" description="NB-ARC" evidence="2">
    <location>
        <begin position="1"/>
        <end position="74"/>
    </location>
</feature>
<name>A0ABS8RYU2_DATST</name>
<protein>
    <recommendedName>
        <fullName evidence="2">NB-ARC domain-containing protein</fullName>
    </recommendedName>
</protein>
<keyword evidence="4" id="KW-1185">Reference proteome</keyword>
<reference evidence="3 4" key="1">
    <citation type="journal article" date="2021" name="BMC Genomics">
        <title>Datura genome reveals duplications of psychoactive alkaloid biosynthetic genes and high mutation rate following tissue culture.</title>
        <authorList>
            <person name="Rajewski A."/>
            <person name="Carter-House D."/>
            <person name="Stajich J."/>
            <person name="Litt A."/>
        </authorList>
    </citation>
    <scope>NUCLEOTIDE SEQUENCE [LARGE SCALE GENOMIC DNA]</scope>
    <source>
        <strain evidence="3">AR-01</strain>
    </source>
</reference>
<evidence type="ECO:0000313" key="4">
    <source>
        <dbReference type="Proteomes" id="UP000823775"/>
    </source>
</evidence>
<dbReference type="Gene3D" id="3.40.50.300">
    <property type="entry name" value="P-loop containing nucleotide triphosphate hydrolases"/>
    <property type="match status" value="1"/>
</dbReference>
<dbReference type="InterPro" id="IPR027417">
    <property type="entry name" value="P-loop_NTPase"/>
</dbReference>
<evidence type="ECO:0000256" key="1">
    <source>
        <dbReference type="ARBA" id="ARBA00022821"/>
    </source>
</evidence>
<dbReference type="SUPFAM" id="SSF52540">
    <property type="entry name" value="P-loop containing nucleoside triphosphate hydrolases"/>
    <property type="match status" value="1"/>
</dbReference>
<dbReference type="Pfam" id="PF00931">
    <property type="entry name" value="NB-ARC"/>
    <property type="match status" value="1"/>
</dbReference>
<dbReference type="EMBL" id="JACEIK010000191">
    <property type="protein sequence ID" value="MCD7451996.1"/>
    <property type="molecule type" value="Genomic_DNA"/>
</dbReference>
<dbReference type="InterPro" id="IPR050905">
    <property type="entry name" value="Plant_NBS-LRR"/>
</dbReference>
<proteinExistence type="predicted"/>
<dbReference type="PANTHER" id="PTHR33463:SF187">
    <property type="entry name" value="AND NB-ARC DOMAIN DISEASE RESISTANCE PROTEIN, PUTATIVE-RELATED"/>
    <property type="match status" value="1"/>
</dbReference>